<feature type="region of interest" description="Disordered" evidence="3">
    <location>
        <begin position="100"/>
        <end position="202"/>
    </location>
</feature>
<feature type="compositionally biased region" description="Acidic residues" evidence="3">
    <location>
        <begin position="752"/>
        <end position="764"/>
    </location>
</feature>
<feature type="compositionally biased region" description="Polar residues" evidence="3">
    <location>
        <begin position="150"/>
        <end position="177"/>
    </location>
</feature>
<feature type="region of interest" description="Disordered" evidence="3">
    <location>
        <begin position="747"/>
        <end position="766"/>
    </location>
</feature>
<evidence type="ECO:0000256" key="2">
    <source>
        <dbReference type="ARBA" id="ARBA00022553"/>
    </source>
</evidence>
<protein>
    <recommendedName>
        <fullName evidence="4">LNS2/PITP domain-containing protein</fullName>
    </recommendedName>
</protein>
<dbReference type="GO" id="GO:0005634">
    <property type="term" value="C:nucleus"/>
    <property type="evidence" value="ECO:0007669"/>
    <property type="project" value="TreeGrafter"/>
</dbReference>
<dbReference type="Pfam" id="PF24565">
    <property type="entry name" value="Ned1_M"/>
    <property type="match status" value="1"/>
</dbReference>
<dbReference type="InterPro" id="IPR057124">
    <property type="entry name" value="Ned1-like_M"/>
</dbReference>
<evidence type="ECO:0000313" key="6">
    <source>
        <dbReference type="Proteomes" id="UP001303373"/>
    </source>
</evidence>
<feature type="domain" description="LNS2/PITP" evidence="4">
    <location>
        <begin position="460"/>
        <end position="644"/>
    </location>
</feature>
<evidence type="ECO:0000256" key="1">
    <source>
        <dbReference type="ARBA" id="ARBA00005476"/>
    </source>
</evidence>
<accession>A0AAQ3R851</accession>
<dbReference type="GO" id="GO:0019432">
    <property type="term" value="P:triglyceride biosynthetic process"/>
    <property type="evidence" value="ECO:0007669"/>
    <property type="project" value="TreeGrafter"/>
</dbReference>
<dbReference type="Pfam" id="PF08235">
    <property type="entry name" value="LNS2"/>
    <property type="match status" value="1"/>
</dbReference>
<comment type="similarity">
    <text evidence="1">Belongs to the lipin family.</text>
</comment>
<dbReference type="SMART" id="SM00775">
    <property type="entry name" value="LNS2"/>
    <property type="match status" value="1"/>
</dbReference>
<feature type="compositionally biased region" description="Acidic residues" evidence="3">
    <location>
        <begin position="774"/>
        <end position="801"/>
    </location>
</feature>
<dbReference type="InterPro" id="IPR031315">
    <property type="entry name" value="LNS2/PITP"/>
</dbReference>
<reference evidence="5 6" key="1">
    <citation type="submission" date="2023-11" db="EMBL/GenBank/DDBJ databases">
        <title>An acidophilic fungus is an integral part of prey digestion in a carnivorous sundew plant.</title>
        <authorList>
            <person name="Tsai I.J."/>
        </authorList>
    </citation>
    <scope>NUCLEOTIDE SEQUENCE [LARGE SCALE GENOMIC DNA]</scope>
    <source>
        <strain evidence="5">169a</strain>
    </source>
</reference>
<keyword evidence="6" id="KW-1185">Reference proteome</keyword>
<gene>
    <name evidence="5" type="ORF">R9X50_00792900</name>
</gene>
<dbReference type="EMBL" id="CP138593">
    <property type="protein sequence ID" value="WPH05031.1"/>
    <property type="molecule type" value="Genomic_DNA"/>
</dbReference>
<dbReference type="InterPro" id="IPR007651">
    <property type="entry name" value="Lipin_N"/>
</dbReference>
<dbReference type="InterPro" id="IPR036412">
    <property type="entry name" value="HAD-like_sf"/>
</dbReference>
<evidence type="ECO:0000313" key="5">
    <source>
        <dbReference type="EMBL" id="WPH05031.1"/>
    </source>
</evidence>
<name>A0AAQ3R851_9PEZI</name>
<dbReference type="AlphaFoldDB" id="A0AAQ3R851"/>
<dbReference type="Pfam" id="PF04571">
    <property type="entry name" value="Lipin_N"/>
    <property type="match status" value="1"/>
</dbReference>
<keyword evidence="2" id="KW-0597">Phosphoprotein</keyword>
<proteinExistence type="inferred from homology"/>
<feature type="compositionally biased region" description="Polar residues" evidence="3">
    <location>
        <begin position="848"/>
        <end position="862"/>
    </location>
</feature>
<evidence type="ECO:0000259" key="4">
    <source>
        <dbReference type="SMART" id="SM00775"/>
    </source>
</evidence>
<dbReference type="InterPro" id="IPR013209">
    <property type="entry name" value="LNS2"/>
</dbReference>
<dbReference type="GO" id="GO:0009062">
    <property type="term" value="P:fatty acid catabolic process"/>
    <property type="evidence" value="ECO:0007669"/>
    <property type="project" value="TreeGrafter"/>
</dbReference>
<dbReference type="Proteomes" id="UP001303373">
    <property type="component" value="Chromosome 14"/>
</dbReference>
<dbReference type="FunFam" id="3.40.50.1000:FF:000063">
    <property type="entry name" value="Nuclear elongation and deformation protein"/>
    <property type="match status" value="1"/>
</dbReference>
<dbReference type="InterPro" id="IPR026058">
    <property type="entry name" value="LIPIN"/>
</dbReference>
<dbReference type="SUPFAM" id="SSF56784">
    <property type="entry name" value="HAD-like"/>
    <property type="match status" value="1"/>
</dbReference>
<sequence>MNYVRSISGAVSTTWNSINPATLSGAIDVVVVEQEDGSLACSPFHIRFGKFSLLRPSEKKVEFKVNGEKQEFPMKLGEGGEAFFVFETKGEVPEALQTSPLVSPATSPELPPSQTETLPTLHEPDSFVLEDQDETTSEPSSPTKRHLKSPSESIPMSQNARRAQSDNGQTTQLTRSPTEGDLPRPQTAECSTLGPHGVPHIQRTTTDSAIPAAKVALTEAFGSSEPFPAAPQTPPSTSHELGDRPPSPAAITEDAKSRAMALSKKLWTSNISNQVTESGDLMLDMTGFKSQDGEALHAEVIARQLLSEEMDGPYDIGALIGADEKGNIWIYSSEEAKEAAGRKASEGLGSFNPAAYSSDALSDPGYHSDDARSDSHVDYSNSHNRRDSDSALGMESQPDSPVPATGTHGDPNKNYAKTLRLTSDQLKTMNLQPGANTMAFTVNRATCTAILWYWRYDVPIVISDIDGTITKSDVLGHVMTSIGRDWTHAGVAKLYTEIAANGYNLLYLTSRSVGQADMTRAYLDGVVQEGYRLPKGPVILSPDRLIAALRREIYLRKPELFKMACLRDIMSLFAGHGGSNNTHESAEAGLHAHIPAMNGGRGKSGSPFYAGFGNRLTDALSYRSVNIPSTRIFTINSNSEISLDLLSLNKFKTAYSSMREIVDHYFPPVGLLVKGGGEEFTDFNYWRETPLDLADFTDSESESEGIEVAGRNPLTRTQTEGTVLESVMSEDEAGDDMLDSYISDQRFSLDESIPESADEEELEEMMGSMTVEDVNEEGEEDEYADGDDEHELSDGEAEEELSTPAVVKVPLTPDMSSDRRTPTDNDATPHGAGATARANYSPGLGISRATTPTDSELSSGPD</sequence>
<dbReference type="PANTHER" id="PTHR12181">
    <property type="entry name" value="LIPIN"/>
    <property type="match status" value="1"/>
</dbReference>
<organism evidence="5 6">
    <name type="scientific">Acrodontium crateriforme</name>
    <dbReference type="NCBI Taxonomy" id="150365"/>
    <lineage>
        <taxon>Eukaryota</taxon>
        <taxon>Fungi</taxon>
        <taxon>Dikarya</taxon>
        <taxon>Ascomycota</taxon>
        <taxon>Pezizomycotina</taxon>
        <taxon>Dothideomycetes</taxon>
        <taxon>Dothideomycetidae</taxon>
        <taxon>Mycosphaerellales</taxon>
        <taxon>Teratosphaeriaceae</taxon>
        <taxon>Acrodontium</taxon>
    </lineage>
</organism>
<dbReference type="PANTHER" id="PTHR12181:SF12">
    <property type="entry name" value="PHOSPHATIDATE PHOSPHATASE"/>
    <property type="match status" value="1"/>
</dbReference>
<feature type="region of interest" description="Disordered" evidence="3">
    <location>
        <begin position="774"/>
        <end position="862"/>
    </location>
</feature>
<evidence type="ECO:0000256" key="3">
    <source>
        <dbReference type="SAM" id="MobiDB-lite"/>
    </source>
</evidence>
<feature type="region of interest" description="Disordered" evidence="3">
    <location>
        <begin position="223"/>
        <end position="250"/>
    </location>
</feature>
<feature type="compositionally biased region" description="Polar residues" evidence="3">
    <location>
        <begin position="100"/>
        <end position="118"/>
    </location>
</feature>
<dbReference type="GO" id="GO:0008195">
    <property type="term" value="F:phosphatidate phosphatase activity"/>
    <property type="evidence" value="ECO:0007669"/>
    <property type="project" value="TreeGrafter"/>
</dbReference>
<feature type="region of interest" description="Disordered" evidence="3">
    <location>
        <begin position="360"/>
        <end position="415"/>
    </location>
</feature>
<feature type="compositionally biased region" description="Basic and acidic residues" evidence="3">
    <location>
        <begin position="366"/>
        <end position="377"/>
    </location>
</feature>